<keyword evidence="3" id="KW-1185">Reference proteome</keyword>
<protein>
    <recommendedName>
        <fullName evidence="1">25S rRNA (uridine-N(3))-methyltransferase BMT5-like domain-containing protein</fullName>
    </recommendedName>
</protein>
<dbReference type="Proteomes" id="UP000824469">
    <property type="component" value="Unassembled WGS sequence"/>
</dbReference>
<feature type="domain" description="25S rRNA (uridine-N(3))-methyltransferase BMT5-like" evidence="1">
    <location>
        <begin position="81"/>
        <end position="112"/>
    </location>
</feature>
<dbReference type="AlphaFoldDB" id="A0AA38L2N5"/>
<gene>
    <name evidence="2" type="ORF">KI387_027893</name>
</gene>
<feature type="non-terminal residue" evidence="2">
    <location>
        <position position="1"/>
    </location>
</feature>
<name>A0AA38L2N5_TAXCH</name>
<evidence type="ECO:0000313" key="2">
    <source>
        <dbReference type="EMBL" id="KAH9312858.1"/>
    </source>
</evidence>
<evidence type="ECO:0000259" key="1">
    <source>
        <dbReference type="Pfam" id="PF10354"/>
    </source>
</evidence>
<dbReference type="EMBL" id="JAHRHJ020000006">
    <property type="protein sequence ID" value="KAH9312858.1"/>
    <property type="molecule type" value="Genomic_DNA"/>
</dbReference>
<reference evidence="2 3" key="1">
    <citation type="journal article" date="2021" name="Nat. Plants">
        <title>The Taxus genome provides insights into paclitaxel biosynthesis.</title>
        <authorList>
            <person name="Xiong X."/>
            <person name="Gou J."/>
            <person name="Liao Q."/>
            <person name="Li Y."/>
            <person name="Zhou Q."/>
            <person name="Bi G."/>
            <person name="Li C."/>
            <person name="Du R."/>
            <person name="Wang X."/>
            <person name="Sun T."/>
            <person name="Guo L."/>
            <person name="Liang H."/>
            <person name="Lu P."/>
            <person name="Wu Y."/>
            <person name="Zhang Z."/>
            <person name="Ro D.K."/>
            <person name="Shang Y."/>
            <person name="Huang S."/>
            <person name="Yan J."/>
        </authorList>
    </citation>
    <scope>NUCLEOTIDE SEQUENCE [LARGE SCALE GENOMIC DNA]</scope>
    <source>
        <strain evidence="2">Ta-2019</strain>
    </source>
</reference>
<comment type="caution">
    <text evidence="2">The sequence shown here is derived from an EMBL/GenBank/DDBJ whole genome shotgun (WGS) entry which is preliminary data.</text>
</comment>
<feature type="non-terminal residue" evidence="2">
    <location>
        <position position="112"/>
    </location>
</feature>
<proteinExistence type="predicted"/>
<dbReference type="Pfam" id="PF10354">
    <property type="entry name" value="BMT5-like"/>
    <property type="match status" value="1"/>
</dbReference>
<dbReference type="InterPro" id="IPR019446">
    <property type="entry name" value="BMT5-like"/>
</dbReference>
<dbReference type="GO" id="GO:0070475">
    <property type="term" value="P:rRNA base methylation"/>
    <property type="evidence" value="ECO:0007669"/>
    <property type="project" value="InterPro"/>
</dbReference>
<sequence length="112" mass="12693">VYSTEPFSFQDCDLNGSVRYSVAKSFLFSTMATAFFGALMEFHTPYGRTPLRETQRQELEQGQRWPLGNWLMHYSSLHRILLVGEGDFSFSSALATKFGHADNIVSTSLDSR</sequence>
<organism evidence="2 3">
    <name type="scientific">Taxus chinensis</name>
    <name type="common">Chinese yew</name>
    <name type="synonym">Taxus wallichiana var. chinensis</name>
    <dbReference type="NCBI Taxonomy" id="29808"/>
    <lineage>
        <taxon>Eukaryota</taxon>
        <taxon>Viridiplantae</taxon>
        <taxon>Streptophyta</taxon>
        <taxon>Embryophyta</taxon>
        <taxon>Tracheophyta</taxon>
        <taxon>Spermatophyta</taxon>
        <taxon>Pinopsida</taxon>
        <taxon>Pinidae</taxon>
        <taxon>Conifers II</taxon>
        <taxon>Cupressales</taxon>
        <taxon>Taxaceae</taxon>
        <taxon>Taxus</taxon>
    </lineage>
</organism>
<accession>A0AA38L2N5</accession>
<evidence type="ECO:0000313" key="3">
    <source>
        <dbReference type="Proteomes" id="UP000824469"/>
    </source>
</evidence>
<dbReference type="GO" id="GO:0070042">
    <property type="term" value="F:rRNA (uridine-N3-)-methyltransferase activity"/>
    <property type="evidence" value="ECO:0007669"/>
    <property type="project" value="InterPro"/>
</dbReference>